<dbReference type="InterPro" id="IPR027417">
    <property type="entry name" value="P-loop_NTPase"/>
</dbReference>
<dbReference type="PROSITE" id="PS51194">
    <property type="entry name" value="HELICASE_CTER"/>
    <property type="match status" value="1"/>
</dbReference>
<dbReference type="eggNOG" id="COG0553">
    <property type="taxonomic scope" value="Bacteria"/>
</dbReference>
<gene>
    <name evidence="2" type="ORF">HDCHBGLK_00281</name>
</gene>
<dbReference type="EMBL" id="CP036170">
    <property type="protein sequence ID" value="QBF72936.1"/>
    <property type="molecule type" value="Genomic_DNA"/>
</dbReference>
<dbReference type="RefSeq" id="WP_004605823.1">
    <property type="nucleotide sequence ID" value="NZ_CP036170.1"/>
</dbReference>
<evidence type="ECO:0000256" key="1">
    <source>
        <dbReference type="ARBA" id="ARBA00022801"/>
    </source>
</evidence>
<dbReference type="SMART" id="SM00490">
    <property type="entry name" value="HELICc"/>
    <property type="match status" value="1"/>
</dbReference>
<keyword evidence="3" id="KW-1185">Reference proteome</keyword>
<keyword evidence="1" id="KW-0378">Hydrolase</keyword>
<dbReference type="HOGENOM" id="CLU_036991_0_0_9"/>
<organism evidence="2 3">
    <name type="scientific">Clostridium scindens (strain ATCC 35704 / DSM 5676 / VPI 13733 / 19)</name>
    <dbReference type="NCBI Taxonomy" id="411468"/>
    <lineage>
        <taxon>Bacteria</taxon>
        <taxon>Bacillati</taxon>
        <taxon>Bacillota</taxon>
        <taxon>Clostridia</taxon>
        <taxon>Lachnospirales</taxon>
        <taxon>Lachnospiraceae</taxon>
    </lineage>
</organism>
<dbReference type="InterPro" id="IPR014001">
    <property type="entry name" value="Helicase_ATP-bd"/>
</dbReference>
<dbReference type="GeneID" id="62694523"/>
<dbReference type="InterPro" id="IPR000330">
    <property type="entry name" value="SNF2_N"/>
</dbReference>
<evidence type="ECO:0000313" key="3">
    <source>
        <dbReference type="Proteomes" id="UP000289664"/>
    </source>
</evidence>
<dbReference type="AlphaFoldDB" id="B0NA01"/>
<evidence type="ECO:0000313" key="2">
    <source>
        <dbReference type="EMBL" id="QBF72936.1"/>
    </source>
</evidence>
<dbReference type="PANTHER" id="PTHR45766:SF6">
    <property type="entry name" value="SWI_SNF-RELATED MATRIX-ASSOCIATED ACTIN-DEPENDENT REGULATOR OF CHROMATIN SUBFAMILY A-LIKE PROTEIN 1"/>
    <property type="match status" value="1"/>
</dbReference>
<dbReference type="GO" id="GO:0005524">
    <property type="term" value="F:ATP binding"/>
    <property type="evidence" value="ECO:0007669"/>
    <property type="project" value="InterPro"/>
</dbReference>
<reference evidence="2 3" key="1">
    <citation type="journal article" date="2019" name="Appl. Environ. Microbiol.">
        <title>Clostridium scindens ATCC 35704: integration of nutritional requirements, the complete genome sequence, and global transcriptional responses to bile acids.</title>
        <authorList>
            <person name="Devendran S."/>
            <person name="Shrestha R."/>
            <person name="Alves J.M.P."/>
            <person name="Wolf P.G."/>
            <person name="Ly L."/>
            <person name="Hernandez A.G."/>
            <person name="Mendez-Garcia C."/>
            <person name="Inboden A."/>
            <person name="Wiley J."/>
            <person name="Paul O."/>
            <person name="Allen A."/>
            <person name="Springer E."/>
            <person name="Wright C.L."/>
            <person name="Fields C.J."/>
            <person name="Daniel S.L."/>
            <person name="Ridlon J.M."/>
        </authorList>
    </citation>
    <scope>NUCLEOTIDE SEQUENCE [LARGE SCALE GENOMIC DNA]</scope>
    <source>
        <strain evidence="2 3">ATCC 35704</strain>
    </source>
</reference>
<dbReference type="Pfam" id="PF00271">
    <property type="entry name" value="Helicase_C"/>
    <property type="match status" value="1"/>
</dbReference>
<proteinExistence type="predicted"/>
<dbReference type="STRING" id="411468.CLOSCI_00267"/>
<accession>B0NA01</accession>
<sequence length="470" mass="54687">MRLKNELLPHQKEAVEKLIGIKVGALFMEQGTGKTITALEIARIRYEKKKIDAVIWLCPCSAKENIKREIVKQCPDEMLGIFTICGIETLSTSIRAISYLISVSERKRCFLVIDESLLVKNSRAYRTENIRRIAEKCPYRMILNGTPISRNEADLYAQFYLLDWRILGYRSYWSFAANHLEYDEYGKLRNVLNTDYLAEKIGPYTFQITKEQCMKLPKKHYETSYFSLTEEQLQEYAEAAGRLMLEVDEWKPETIYRLFSGLQAIISGKRLIFNKSGSHFDAVEMFHDPMDNPRIKMLMNILAEEKTIIFCRYESEIEQICRIIPGAVRFDGKVPQRKRDIALRRFAGDSDYLIANRNCAGFSLNLQFCHNIIYMSNDWDLGKRMQSEDRVHRLGQGHDVYITDICAENTIDEQILKCLSRKENILECIKSDIGKSGDRMKALERYVYGSRYSHEVFDCNELEDEDAEGI</sequence>
<dbReference type="InterPro" id="IPR001650">
    <property type="entry name" value="Helicase_C-like"/>
</dbReference>
<dbReference type="InterPro" id="IPR049730">
    <property type="entry name" value="SNF2/RAD54-like_C"/>
</dbReference>
<dbReference type="SUPFAM" id="SSF52540">
    <property type="entry name" value="P-loop containing nucleoside triphosphate hydrolases"/>
    <property type="match status" value="2"/>
</dbReference>
<dbReference type="InterPro" id="IPR038718">
    <property type="entry name" value="SNF2-like_sf"/>
</dbReference>
<dbReference type="Pfam" id="PF00176">
    <property type="entry name" value="SNF2-rel_dom"/>
    <property type="match status" value="1"/>
</dbReference>
<dbReference type="Gene3D" id="3.40.50.10810">
    <property type="entry name" value="Tandem AAA-ATPase domain"/>
    <property type="match status" value="1"/>
</dbReference>
<dbReference type="Proteomes" id="UP000289664">
    <property type="component" value="Chromosome"/>
</dbReference>
<dbReference type="GO" id="GO:0016787">
    <property type="term" value="F:hydrolase activity"/>
    <property type="evidence" value="ECO:0007669"/>
    <property type="project" value="UniProtKB-KW"/>
</dbReference>
<protein>
    <submittedName>
        <fullName evidence="2">Uncharacterized protein</fullName>
    </submittedName>
</protein>
<dbReference type="GO" id="GO:0006281">
    <property type="term" value="P:DNA repair"/>
    <property type="evidence" value="ECO:0007669"/>
    <property type="project" value="TreeGrafter"/>
</dbReference>
<name>B0NA01_CLOS5</name>
<dbReference type="CDD" id="cd18793">
    <property type="entry name" value="SF2_C_SNF"/>
    <property type="match status" value="1"/>
</dbReference>
<dbReference type="KEGG" id="csci:HDCHBGLK_00281"/>
<dbReference type="PANTHER" id="PTHR45766">
    <property type="entry name" value="DNA ANNEALING HELICASE AND ENDONUCLEASE ZRANB3 FAMILY MEMBER"/>
    <property type="match status" value="1"/>
</dbReference>
<dbReference type="GO" id="GO:0031297">
    <property type="term" value="P:replication fork processing"/>
    <property type="evidence" value="ECO:0007669"/>
    <property type="project" value="TreeGrafter"/>
</dbReference>
<dbReference type="Gene3D" id="3.40.50.300">
    <property type="entry name" value="P-loop containing nucleotide triphosphate hydrolases"/>
    <property type="match status" value="1"/>
</dbReference>
<dbReference type="SMART" id="SM00487">
    <property type="entry name" value="DEXDc"/>
    <property type="match status" value="1"/>
</dbReference>